<evidence type="ECO:0000313" key="1">
    <source>
        <dbReference type="EnsemblMetazoa" id="XP_016843402"/>
    </source>
</evidence>
<dbReference type="PANTHER" id="PTHR31511:SF12">
    <property type="entry name" value="RHO TERMINATION FACTOR N-TERMINAL DOMAIN-CONTAINING PROTEIN"/>
    <property type="match status" value="1"/>
</dbReference>
<proteinExistence type="predicted"/>
<dbReference type="KEGG" id="nvi:107981666"/>
<name>A0A7M7IT98_NASVI</name>
<protein>
    <submittedName>
        <fullName evidence="1">Uncharacterized protein</fullName>
    </submittedName>
</protein>
<keyword evidence="2" id="KW-1185">Reference proteome</keyword>
<dbReference type="InParanoid" id="A0A7M7IT98"/>
<dbReference type="AlphaFoldDB" id="A0A7M7IT98"/>
<dbReference type="GeneID" id="107981666"/>
<sequence length="169" mass="19396">MKQDIARFDTSDYPKDNKFGMPHQNKKVLGVMKDECAGNVMVEFLGLRSKMYCVRIDGQDPIKKAKGVKGTVVKNKMDCKDYHRCLFDREILVRQQQNIRSRRHVVTTEKQEKVALSPHDNKRHLVIGETDTLPWGHYSLRTCEAALAEGAKICPCNEEEPASKRPRLI</sequence>
<dbReference type="PANTHER" id="PTHR31511">
    <property type="entry name" value="PROTEIN CBG23764"/>
    <property type="match status" value="1"/>
</dbReference>
<reference evidence="1" key="1">
    <citation type="submission" date="2021-01" db="UniProtKB">
        <authorList>
            <consortium name="EnsemblMetazoa"/>
        </authorList>
    </citation>
    <scope>IDENTIFICATION</scope>
</reference>
<evidence type="ECO:0000313" key="2">
    <source>
        <dbReference type="Proteomes" id="UP000002358"/>
    </source>
</evidence>
<dbReference type="OrthoDB" id="6602337at2759"/>
<accession>A0A7M7IT98</accession>
<organism evidence="1 2">
    <name type="scientific">Nasonia vitripennis</name>
    <name type="common">Parasitic wasp</name>
    <dbReference type="NCBI Taxonomy" id="7425"/>
    <lineage>
        <taxon>Eukaryota</taxon>
        <taxon>Metazoa</taxon>
        <taxon>Ecdysozoa</taxon>
        <taxon>Arthropoda</taxon>
        <taxon>Hexapoda</taxon>
        <taxon>Insecta</taxon>
        <taxon>Pterygota</taxon>
        <taxon>Neoptera</taxon>
        <taxon>Endopterygota</taxon>
        <taxon>Hymenoptera</taxon>
        <taxon>Apocrita</taxon>
        <taxon>Proctotrupomorpha</taxon>
        <taxon>Chalcidoidea</taxon>
        <taxon>Pteromalidae</taxon>
        <taxon>Pteromalinae</taxon>
        <taxon>Nasonia</taxon>
    </lineage>
</organism>
<dbReference type="EnsemblMetazoa" id="XM_016987913">
    <property type="protein sequence ID" value="XP_016843402"/>
    <property type="gene ID" value="LOC107981666"/>
</dbReference>
<dbReference type="RefSeq" id="XP_016843402.1">
    <property type="nucleotide sequence ID" value="XM_016987913.2"/>
</dbReference>
<dbReference type="Proteomes" id="UP000002358">
    <property type="component" value="Unassembled WGS sequence"/>
</dbReference>